<dbReference type="EMBL" id="FJUY01000002">
    <property type="protein sequence ID" value="CZT15899.1"/>
    <property type="molecule type" value="Genomic_DNA"/>
</dbReference>
<keyword evidence="2" id="KW-1185">Reference proteome</keyword>
<sequence length="23" mass="2671">MSTTGRFVSFPGRETSRKLIFPR</sequence>
<protein>
    <submittedName>
        <fullName evidence="1">Uncharacterized protein</fullName>
    </submittedName>
</protein>
<name>A0A2D3V320_9PEZI</name>
<evidence type="ECO:0000313" key="2">
    <source>
        <dbReference type="Proteomes" id="UP000225277"/>
    </source>
</evidence>
<dbReference type="Proteomes" id="UP000225277">
    <property type="component" value="Unassembled WGS sequence"/>
</dbReference>
<reference evidence="1 2" key="1">
    <citation type="submission" date="2016-03" db="EMBL/GenBank/DDBJ databases">
        <authorList>
            <person name="Ploux O."/>
        </authorList>
    </citation>
    <scope>NUCLEOTIDE SEQUENCE [LARGE SCALE GENOMIC DNA]</scope>
    <source>
        <strain evidence="1 2">URUG2</strain>
    </source>
</reference>
<dbReference type="AlphaFoldDB" id="A0A2D3V320"/>
<organism evidence="1 2">
    <name type="scientific">Ramularia collo-cygni</name>
    <dbReference type="NCBI Taxonomy" id="112498"/>
    <lineage>
        <taxon>Eukaryota</taxon>
        <taxon>Fungi</taxon>
        <taxon>Dikarya</taxon>
        <taxon>Ascomycota</taxon>
        <taxon>Pezizomycotina</taxon>
        <taxon>Dothideomycetes</taxon>
        <taxon>Dothideomycetidae</taxon>
        <taxon>Mycosphaerellales</taxon>
        <taxon>Mycosphaerellaceae</taxon>
        <taxon>Ramularia</taxon>
    </lineage>
</organism>
<accession>A0A2D3V320</accession>
<evidence type="ECO:0000313" key="1">
    <source>
        <dbReference type="EMBL" id="CZT15899.1"/>
    </source>
</evidence>
<gene>
    <name evidence="1" type="ORF">RCC_01738</name>
</gene>
<proteinExistence type="predicted"/>